<dbReference type="InterPro" id="IPR017925">
    <property type="entry name" value="DHFR_CS"/>
</dbReference>
<dbReference type="InterPro" id="IPR012259">
    <property type="entry name" value="DHFR"/>
</dbReference>
<dbReference type="InterPro" id="IPR024072">
    <property type="entry name" value="DHFR-like_dom_sf"/>
</dbReference>
<dbReference type="GO" id="GO:0046654">
    <property type="term" value="P:tetrahydrofolate biosynthetic process"/>
    <property type="evidence" value="ECO:0007669"/>
    <property type="project" value="UniProtKB-UniPathway"/>
</dbReference>
<comment type="similarity">
    <text evidence="2 8">Belongs to the dihydrofolate reductase family.</text>
</comment>
<dbReference type="InterPro" id="IPR001796">
    <property type="entry name" value="DHFR_dom"/>
</dbReference>
<dbReference type="Gene3D" id="3.40.430.10">
    <property type="entry name" value="Dihydrofolate Reductase, subunit A"/>
    <property type="match status" value="1"/>
</dbReference>
<evidence type="ECO:0000256" key="2">
    <source>
        <dbReference type="ARBA" id="ARBA00009539"/>
    </source>
</evidence>
<dbReference type="RefSeq" id="WP_152758451.1">
    <property type="nucleotide sequence ID" value="NZ_WHLY01000002.1"/>
</dbReference>
<evidence type="ECO:0000256" key="8">
    <source>
        <dbReference type="RuleBase" id="RU004474"/>
    </source>
</evidence>
<reference evidence="10 11" key="1">
    <citation type="submission" date="2019-10" db="EMBL/GenBank/DDBJ databases">
        <title>Draft Genome Sequence of Cytophagaceae sp. SJW1-29.</title>
        <authorList>
            <person name="Choi A."/>
        </authorList>
    </citation>
    <scope>NUCLEOTIDE SEQUENCE [LARGE SCALE GENOMIC DNA]</scope>
    <source>
        <strain evidence="10 11">SJW1-29</strain>
    </source>
</reference>
<evidence type="ECO:0000256" key="7">
    <source>
        <dbReference type="ARBA" id="ARBA00025067"/>
    </source>
</evidence>
<evidence type="ECO:0000313" key="10">
    <source>
        <dbReference type="EMBL" id="MPR33310.1"/>
    </source>
</evidence>
<dbReference type="CDD" id="cd00209">
    <property type="entry name" value="DHFR"/>
    <property type="match status" value="1"/>
</dbReference>
<dbReference type="GO" id="GO:0006730">
    <property type="term" value="P:one-carbon metabolic process"/>
    <property type="evidence" value="ECO:0007669"/>
    <property type="project" value="UniProtKB-KW"/>
</dbReference>
<keyword evidence="11" id="KW-1185">Reference proteome</keyword>
<dbReference type="UniPathway" id="UPA00077">
    <property type="reaction ID" value="UER00158"/>
</dbReference>
<accession>A0A7C9FC54</accession>
<dbReference type="GO" id="GO:0046655">
    <property type="term" value="P:folic acid metabolic process"/>
    <property type="evidence" value="ECO:0007669"/>
    <property type="project" value="TreeGrafter"/>
</dbReference>
<dbReference type="SUPFAM" id="SSF53597">
    <property type="entry name" value="Dihydrofolate reductase-like"/>
    <property type="match status" value="1"/>
</dbReference>
<feature type="domain" description="DHFR" evidence="9">
    <location>
        <begin position="9"/>
        <end position="169"/>
    </location>
</feature>
<dbReference type="GO" id="GO:0005829">
    <property type="term" value="C:cytosol"/>
    <property type="evidence" value="ECO:0007669"/>
    <property type="project" value="TreeGrafter"/>
</dbReference>
<dbReference type="EMBL" id="WHLY01000002">
    <property type="protein sequence ID" value="MPR33310.1"/>
    <property type="molecule type" value="Genomic_DNA"/>
</dbReference>
<dbReference type="AlphaFoldDB" id="A0A7C9FC54"/>
<dbReference type="Pfam" id="PF00186">
    <property type="entry name" value="DHFR_1"/>
    <property type="match status" value="1"/>
</dbReference>
<sequence>MKPSGITLTLSIIVAMSENRCIGQDNRLPWNLPDEWAYFGRISEGKPFLMGRKSYESPDGLYSDYRNIVLSHTPNLPLPHPPAELAHSLNGALDLLAAEEEVLVLGGVSLFEELLPKIDKLYLSIIHAHIEGDVFFPEVDFSDWMLLHSDYHPADARHAYAFSMNQYVRKKG</sequence>
<keyword evidence="5" id="KW-0521">NADP</keyword>
<dbReference type="PANTHER" id="PTHR48069">
    <property type="entry name" value="DIHYDROFOLATE REDUCTASE"/>
    <property type="match status" value="1"/>
</dbReference>
<dbReference type="GO" id="GO:0046452">
    <property type="term" value="P:dihydrofolate metabolic process"/>
    <property type="evidence" value="ECO:0007669"/>
    <property type="project" value="TreeGrafter"/>
</dbReference>
<name>A0A7C9FC54_9BACT</name>
<comment type="caution">
    <text evidence="10">The sequence shown here is derived from an EMBL/GenBank/DDBJ whole genome shotgun (WGS) entry which is preliminary data.</text>
</comment>
<keyword evidence="6" id="KW-0560">Oxidoreductase</keyword>
<comment type="pathway">
    <text evidence="1">Cofactor biosynthesis; tetrahydrofolate biosynthesis; 5,6,7,8-tetrahydrofolate from 7,8-dihydrofolate: step 1/1.</text>
</comment>
<evidence type="ECO:0000256" key="5">
    <source>
        <dbReference type="ARBA" id="ARBA00022857"/>
    </source>
</evidence>
<evidence type="ECO:0000313" key="11">
    <source>
        <dbReference type="Proteomes" id="UP000479293"/>
    </source>
</evidence>
<dbReference type="EC" id="1.5.1.3" evidence="3"/>
<dbReference type="PANTHER" id="PTHR48069:SF3">
    <property type="entry name" value="DIHYDROFOLATE REDUCTASE"/>
    <property type="match status" value="1"/>
</dbReference>
<comment type="function">
    <text evidence="7">Key enzyme in folate metabolism. Catalyzes an essential reaction for de novo glycine and purine synthesis, and for DNA precursor synthesis.</text>
</comment>
<evidence type="ECO:0000259" key="9">
    <source>
        <dbReference type="PROSITE" id="PS51330"/>
    </source>
</evidence>
<proteinExistence type="inferred from homology"/>
<evidence type="ECO:0000256" key="1">
    <source>
        <dbReference type="ARBA" id="ARBA00004903"/>
    </source>
</evidence>
<dbReference type="PROSITE" id="PS00075">
    <property type="entry name" value="DHFR_1"/>
    <property type="match status" value="1"/>
</dbReference>
<evidence type="ECO:0000256" key="4">
    <source>
        <dbReference type="ARBA" id="ARBA00022563"/>
    </source>
</evidence>
<evidence type="ECO:0000256" key="6">
    <source>
        <dbReference type="ARBA" id="ARBA00023002"/>
    </source>
</evidence>
<dbReference type="PRINTS" id="PR00070">
    <property type="entry name" value="DHFR"/>
</dbReference>
<evidence type="ECO:0000256" key="3">
    <source>
        <dbReference type="ARBA" id="ARBA00012856"/>
    </source>
</evidence>
<dbReference type="Proteomes" id="UP000479293">
    <property type="component" value="Unassembled WGS sequence"/>
</dbReference>
<dbReference type="GO" id="GO:0004146">
    <property type="term" value="F:dihydrofolate reductase activity"/>
    <property type="evidence" value="ECO:0007669"/>
    <property type="project" value="UniProtKB-EC"/>
</dbReference>
<gene>
    <name evidence="10" type="ORF">GBK04_08035</name>
</gene>
<organism evidence="10 11">
    <name type="scientific">Salmonirosea aquatica</name>
    <dbReference type="NCBI Taxonomy" id="2654236"/>
    <lineage>
        <taxon>Bacteria</taxon>
        <taxon>Pseudomonadati</taxon>
        <taxon>Bacteroidota</taxon>
        <taxon>Cytophagia</taxon>
        <taxon>Cytophagales</taxon>
        <taxon>Spirosomataceae</taxon>
        <taxon>Salmonirosea</taxon>
    </lineage>
</organism>
<dbReference type="PROSITE" id="PS51330">
    <property type="entry name" value="DHFR_2"/>
    <property type="match status" value="1"/>
</dbReference>
<keyword evidence="4" id="KW-0554">One-carbon metabolism</keyword>
<protein>
    <recommendedName>
        <fullName evidence="3">dihydrofolate reductase</fullName>
        <ecNumber evidence="3">1.5.1.3</ecNumber>
    </recommendedName>
</protein>
<dbReference type="GO" id="GO:0050661">
    <property type="term" value="F:NADP binding"/>
    <property type="evidence" value="ECO:0007669"/>
    <property type="project" value="InterPro"/>
</dbReference>